<name>A0A8J8SVD6_HALGN</name>
<gene>
    <name evidence="1" type="ORF">FGO68_gene7904</name>
</gene>
<accession>A0A8J8SVD6</accession>
<protein>
    <submittedName>
        <fullName evidence="1">Uncharacterized protein</fullName>
    </submittedName>
</protein>
<evidence type="ECO:0000313" key="1">
    <source>
        <dbReference type="EMBL" id="TNV72287.1"/>
    </source>
</evidence>
<evidence type="ECO:0000313" key="2">
    <source>
        <dbReference type="Proteomes" id="UP000785679"/>
    </source>
</evidence>
<dbReference type="EMBL" id="RRYP01023145">
    <property type="protein sequence ID" value="TNV72287.1"/>
    <property type="molecule type" value="Genomic_DNA"/>
</dbReference>
<proteinExistence type="predicted"/>
<keyword evidence="2" id="KW-1185">Reference proteome</keyword>
<reference evidence="1" key="1">
    <citation type="submission" date="2019-06" db="EMBL/GenBank/DDBJ databases">
        <authorList>
            <person name="Zheng W."/>
        </authorList>
    </citation>
    <scope>NUCLEOTIDE SEQUENCE</scope>
    <source>
        <strain evidence="1">QDHG01</strain>
    </source>
</reference>
<dbReference type="Proteomes" id="UP000785679">
    <property type="component" value="Unassembled WGS sequence"/>
</dbReference>
<sequence>MDLIINTNQNIGSNLGQPISTLSPLKHRFTKRVYVLPEIQQPPPLQGEINAQAQQRSRSKIEYTRHVKDQFERINTKSRQSIKDHNERLSVGSPFLDNITLKHRHQYYYHNLNPVPQQYEQTNQMGTSKTIDARNQQQASPIRSRFIEKRVNADLGSKERLARLYRVLKEVVRNDDNLV</sequence>
<dbReference type="AlphaFoldDB" id="A0A8J8SVD6"/>
<organism evidence="1 2">
    <name type="scientific">Halteria grandinella</name>
    <dbReference type="NCBI Taxonomy" id="5974"/>
    <lineage>
        <taxon>Eukaryota</taxon>
        <taxon>Sar</taxon>
        <taxon>Alveolata</taxon>
        <taxon>Ciliophora</taxon>
        <taxon>Intramacronucleata</taxon>
        <taxon>Spirotrichea</taxon>
        <taxon>Stichotrichia</taxon>
        <taxon>Sporadotrichida</taxon>
        <taxon>Halteriidae</taxon>
        <taxon>Halteria</taxon>
    </lineage>
</organism>
<comment type="caution">
    <text evidence="1">The sequence shown here is derived from an EMBL/GenBank/DDBJ whole genome shotgun (WGS) entry which is preliminary data.</text>
</comment>